<feature type="transmembrane region" description="Helical" evidence="1">
    <location>
        <begin position="118"/>
        <end position="139"/>
    </location>
</feature>
<feature type="transmembrane region" description="Helical" evidence="1">
    <location>
        <begin position="86"/>
        <end position="106"/>
    </location>
</feature>
<evidence type="ECO:0000256" key="1">
    <source>
        <dbReference type="SAM" id="Phobius"/>
    </source>
</evidence>
<evidence type="ECO:0008006" key="4">
    <source>
        <dbReference type="Google" id="ProtNLM"/>
    </source>
</evidence>
<evidence type="ECO:0000313" key="3">
    <source>
        <dbReference type="Proteomes" id="UP000092584"/>
    </source>
</evidence>
<keyword evidence="1" id="KW-1133">Transmembrane helix</keyword>
<gene>
    <name evidence="2" type="ORF">LPB3_09490</name>
</gene>
<sequence length="141" mass="16752">MMNFIISGIVAVIAMTLFSAIYNTFTKDEFREPNLLTQIFKKLFQRTLHKPLYVYGWIVHFLIGFVFLGLYEIAWRWFAIERSIDIAVLFGLISGFLGIIGWYFMFKAVRYTYHFNYAHYYFHLVLAHIVFSVVAVFVYTQ</sequence>
<dbReference type="STRING" id="1774273.LPB03_03005"/>
<reference evidence="3" key="1">
    <citation type="submission" date="2016-02" db="EMBL/GenBank/DDBJ databases">
        <authorList>
            <person name="Shin S.-K."/>
            <person name="Yi H."/>
            <person name="Kim E."/>
        </authorList>
    </citation>
    <scope>NUCLEOTIDE SEQUENCE [LARGE SCALE GENOMIC DNA]</scope>
    <source>
        <strain evidence="3">LPB0003</strain>
    </source>
</reference>
<proteinExistence type="predicted"/>
<feature type="transmembrane region" description="Helical" evidence="1">
    <location>
        <begin position="52"/>
        <end position="74"/>
    </location>
</feature>
<organism evidence="2 3">
    <name type="scientific">Polaribacter vadi</name>
    <dbReference type="NCBI Taxonomy" id="1774273"/>
    <lineage>
        <taxon>Bacteria</taxon>
        <taxon>Pseudomonadati</taxon>
        <taxon>Bacteroidota</taxon>
        <taxon>Flavobacteriia</taxon>
        <taxon>Flavobacteriales</taxon>
        <taxon>Flavobacteriaceae</taxon>
    </lineage>
</organism>
<dbReference type="Proteomes" id="UP000092584">
    <property type="component" value="Unassembled WGS sequence"/>
</dbReference>
<dbReference type="RefSeq" id="WP_065319344.1">
    <property type="nucleotide sequence ID" value="NZ_CP017477.1"/>
</dbReference>
<dbReference type="AlphaFoldDB" id="A0A1B8TY68"/>
<keyword evidence="1" id="KW-0472">Membrane</keyword>
<protein>
    <recommendedName>
        <fullName evidence="4">DUF2938 domain-containing protein</fullName>
    </recommendedName>
</protein>
<comment type="caution">
    <text evidence="2">The sequence shown here is derived from an EMBL/GenBank/DDBJ whole genome shotgun (WGS) entry which is preliminary data.</text>
</comment>
<dbReference type="OrthoDB" id="673991at2"/>
<evidence type="ECO:0000313" key="2">
    <source>
        <dbReference type="EMBL" id="OBY64597.1"/>
    </source>
</evidence>
<dbReference type="EMBL" id="LSFM01000022">
    <property type="protein sequence ID" value="OBY64597.1"/>
    <property type="molecule type" value="Genomic_DNA"/>
</dbReference>
<dbReference type="KEGG" id="pob:LPB03_03005"/>
<accession>A0A1B8TY68</accession>
<keyword evidence="1" id="KW-0812">Transmembrane</keyword>
<keyword evidence="3" id="KW-1185">Reference proteome</keyword>
<name>A0A1B8TY68_9FLAO</name>